<protein>
    <recommendedName>
        <fullName evidence="5">[PSI+] induction protein 2</fullName>
    </recommendedName>
</protein>
<dbReference type="InterPro" id="IPR037504">
    <property type="entry name" value="PSI_induc_2"/>
</dbReference>
<dbReference type="KEGG" id="zmk:HG535_0A02950"/>
<dbReference type="OrthoDB" id="3980401at2759"/>
<accession>A0A7H9AVJ5</accession>
<evidence type="ECO:0008006" key="5">
    <source>
        <dbReference type="Google" id="ProtNLM"/>
    </source>
</evidence>
<feature type="transmembrane region" description="Helical" evidence="2">
    <location>
        <begin position="40"/>
        <end position="64"/>
    </location>
</feature>
<dbReference type="GeneID" id="59233992"/>
<feature type="region of interest" description="Disordered" evidence="1">
    <location>
        <begin position="175"/>
        <end position="194"/>
    </location>
</feature>
<keyword evidence="2" id="KW-0812">Transmembrane</keyword>
<dbReference type="GO" id="GO:0005886">
    <property type="term" value="C:plasma membrane"/>
    <property type="evidence" value="ECO:0007669"/>
    <property type="project" value="TreeGrafter"/>
</dbReference>
<evidence type="ECO:0000313" key="4">
    <source>
        <dbReference type="Proteomes" id="UP000509704"/>
    </source>
</evidence>
<dbReference type="PANTHER" id="PTHR40018:SF1">
    <property type="entry name" value="[PSI+] INDUCTION PROTEIN 2"/>
    <property type="match status" value="1"/>
</dbReference>
<dbReference type="GO" id="GO:0005935">
    <property type="term" value="C:cellular bud neck"/>
    <property type="evidence" value="ECO:0007669"/>
    <property type="project" value="TreeGrafter"/>
</dbReference>
<organism evidence="3 4">
    <name type="scientific">Zygotorulaspora mrakii</name>
    <name type="common">Zygosaccharomyces mrakii</name>
    <dbReference type="NCBI Taxonomy" id="42260"/>
    <lineage>
        <taxon>Eukaryota</taxon>
        <taxon>Fungi</taxon>
        <taxon>Dikarya</taxon>
        <taxon>Ascomycota</taxon>
        <taxon>Saccharomycotina</taxon>
        <taxon>Saccharomycetes</taxon>
        <taxon>Saccharomycetales</taxon>
        <taxon>Saccharomycetaceae</taxon>
        <taxon>Zygotorulaspora</taxon>
    </lineage>
</organism>
<reference evidence="3 4" key="1">
    <citation type="submission" date="2020-07" db="EMBL/GenBank/DDBJ databases">
        <title>The yeast mating-type switching endonuclease HO is a domesticated member of an unorthodox homing genetic element family.</title>
        <authorList>
            <person name="Coughlan A.Y."/>
            <person name="Lombardi L."/>
            <person name="Braun-Galleani S."/>
            <person name="Martos A.R."/>
            <person name="Galeote V."/>
            <person name="Bigey F."/>
            <person name="Dequin S."/>
            <person name="Byrne K.P."/>
            <person name="Wolfe K.H."/>
        </authorList>
    </citation>
    <scope>NUCLEOTIDE SEQUENCE [LARGE SCALE GENOMIC DNA]</scope>
    <source>
        <strain evidence="3 4">NRRL Y-6702</strain>
    </source>
</reference>
<evidence type="ECO:0000256" key="1">
    <source>
        <dbReference type="SAM" id="MobiDB-lite"/>
    </source>
</evidence>
<evidence type="ECO:0000313" key="3">
    <source>
        <dbReference type="EMBL" id="QLG70356.1"/>
    </source>
</evidence>
<dbReference type="AlphaFoldDB" id="A0A7H9AVJ5"/>
<dbReference type="PANTHER" id="PTHR40018">
    <property type="entry name" value="[PSI+] INDUCTION PROTEIN 2"/>
    <property type="match status" value="1"/>
</dbReference>
<evidence type="ECO:0000256" key="2">
    <source>
        <dbReference type="SAM" id="Phobius"/>
    </source>
</evidence>
<feature type="compositionally biased region" description="Polar residues" evidence="1">
    <location>
        <begin position="179"/>
        <end position="194"/>
    </location>
</feature>
<gene>
    <name evidence="3" type="ORF">HG535_0A02950</name>
</gene>
<sequence length="217" mass="24695">MDVCAINHLFVRSSFTDNVVSTANSFKHWDTCMNNTACKVIAIVGICLAAITAIWLIGALLTCFRQGVTGIGQFCCWCCRCGRNSATVPRNEGMYRNSMAPPPATVVYQPIQQPESAYYRNRDDSFYDERIKSKSEDVFELEQDFDLEKQRAKSTKRHRLPLVTNDLADEQSAYRPSENYATNPWQSINDNLPANSRRTVYPTDDQSYHGYNYYHGG</sequence>
<dbReference type="Proteomes" id="UP000509704">
    <property type="component" value="Chromosome 1"/>
</dbReference>
<proteinExistence type="predicted"/>
<keyword evidence="2" id="KW-0472">Membrane</keyword>
<dbReference type="RefSeq" id="XP_037142084.1">
    <property type="nucleotide sequence ID" value="XM_037286189.1"/>
</dbReference>
<dbReference type="EMBL" id="CP058604">
    <property type="protein sequence ID" value="QLG70356.1"/>
    <property type="molecule type" value="Genomic_DNA"/>
</dbReference>
<keyword evidence="2" id="KW-1133">Transmembrane helix</keyword>
<name>A0A7H9AVJ5_ZYGMR</name>
<keyword evidence="4" id="KW-1185">Reference proteome</keyword>